<dbReference type="InterPro" id="IPR051319">
    <property type="entry name" value="Oligoribo/pAp-PDE_c-di-AMP_PDE"/>
</dbReference>
<accession>A0A0F9DKZ0</accession>
<name>A0A0F9DKZ0_9ZZZZ</name>
<dbReference type="Gene3D" id="3.90.1640.10">
    <property type="entry name" value="inorganic pyrophosphatase (n-terminal core)"/>
    <property type="match status" value="1"/>
</dbReference>
<dbReference type="InterPro" id="IPR003156">
    <property type="entry name" value="DHHA1_dom"/>
</dbReference>
<sequence>LMDCSSRDRIGGVYDIIKNSNRIISIDHHEGSECFRDNCYVDTSVSSIGELLFNVIPDIKRYMDNNLATYLYVSIMTDTGSFAYSNTTKKVFQIASKLIGYGIAPDYIFRMVYNNRSMKHFRLLGKALELLKADPTGKIVHVLLSLSVYQEIGAVKEDNEGILEVIRGLKNIDLVIMLRQLDKDRIKGSLRSTNFVDCHHLSKMFGGGGHFKASGFTVNGDVDRVGNDIVRKICEEVNRLGWI</sequence>
<dbReference type="SUPFAM" id="SSF64182">
    <property type="entry name" value="DHH phosphoesterases"/>
    <property type="match status" value="1"/>
</dbReference>
<reference evidence="2" key="1">
    <citation type="journal article" date="2015" name="Nature">
        <title>Complex archaea that bridge the gap between prokaryotes and eukaryotes.</title>
        <authorList>
            <person name="Spang A."/>
            <person name="Saw J.H."/>
            <person name="Jorgensen S.L."/>
            <person name="Zaremba-Niedzwiedzka K."/>
            <person name="Martijn J."/>
            <person name="Lind A.E."/>
            <person name="van Eijk R."/>
            <person name="Schleper C."/>
            <person name="Guy L."/>
            <person name="Ettema T.J."/>
        </authorList>
    </citation>
    <scope>NUCLEOTIDE SEQUENCE</scope>
</reference>
<gene>
    <name evidence="2" type="ORF">LCGC14_2185920</name>
</gene>
<organism evidence="2">
    <name type="scientific">marine sediment metagenome</name>
    <dbReference type="NCBI Taxonomy" id="412755"/>
    <lineage>
        <taxon>unclassified sequences</taxon>
        <taxon>metagenomes</taxon>
        <taxon>ecological metagenomes</taxon>
    </lineage>
</organism>
<dbReference type="EMBL" id="LAZR01028513">
    <property type="protein sequence ID" value="KKL62368.1"/>
    <property type="molecule type" value="Genomic_DNA"/>
</dbReference>
<dbReference type="GO" id="GO:0003676">
    <property type="term" value="F:nucleic acid binding"/>
    <property type="evidence" value="ECO:0007669"/>
    <property type="project" value="InterPro"/>
</dbReference>
<comment type="caution">
    <text evidence="2">The sequence shown here is derived from an EMBL/GenBank/DDBJ whole genome shotgun (WGS) entry which is preliminary data.</text>
</comment>
<proteinExistence type="predicted"/>
<evidence type="ECO:0000259" key="1">
    <source>
        <dbReference type="Pfam" id="PF02272"/>
    </source>
</evidence>
<protein>
    <recommendedName>
        <fullName evidence="1">DHHA1 domain-containing protein</fullName>
    </recommendedName>
</protein>
<dbReference type="InterPro" id="IPR038763">
    <property type="entry name" value="DHH_sf"/>
</dbReference>
<feature type="domain" description="DHHA1" evidence="1">
    <location>
        <begin position="162"/>
        <end position="223"/>
    </location>
</feature>
<dbReference type="Gene3D" id="3.10.310.30">
    <property type="match status" value="1"/>
</dbReference>
<feature type="non-terminal residue" evidence="2">
    <location>
        <position position="1"/>
    </location>
</feature>
<evidence type="ECO:0000313" key="2">
    <source>
        <dbReference type="EMBL" id="KKL62368.1"/>
    </source>
</evidence>
<dbReference type="PANTHER" id="PTHR47618">
    <property type="entry name" value="BIFUNCTIONAL OLIGORIBONUCLEASE AND PAP PHOSPHATASE NRNA"/>
    <property type="match status" value="1"/>
</dbReference>
<dbReference type="Pfam" id="PF02272">
    <property type="entry name" value="DHHA1"/>
    <property type="match status" value="1"/>
</dbReference>
<dbReference type="PANTHER" id="PTHR47618:SF1">
    <property type="entry name" value="BIFUNCTIONAL OLIGORIBONUCLEASE AND PAP PHOSPHATASE NRNA"/>
    <property type="match status" value="1"/>
</dbReference>
<dbReference type="AlphaFoldDB" id="A0A0F9DKZ0"/>